<reference evidence="2" key="1">
    <citation type="submission" date="2023-11" db="EMBL/GenBank/DDBJ databases">
        <title>Genome assemblies of two species of porcelain crab, Petrolisthes cinctipes and Petrolisthes manimaculis (Anomura: Porcellanidae).</title>
        <authorList>
            <person name="Angst P."/>
        </authorList>
    </citation>
    <scope>NUCLEOTIDE SEQUENCE</scope>
    <source>
        <strain evidence="2">PB745_02</strain>
        <tissue evidence="2">Gill</tissue>
    </source>
</reference>
<gene>
    <name evidence="2" type="ORF">Pmani_034544</name>
</gene>
<feature type="region of interest" description="Disordered" evidence="1">
    <location>
        <begin position="17"/>
        <end position="40"/>
    </location>
</feature>
<comment type="caution">
    <text evidence="2">The sequence shown here is derived from an EMBL/GenBank/DDBJ whole genome shotgun (WGS) entry which is preliminary data.</text>
</comment>
<protein>
    <submittedName>
        <fullName evidence="2">Uncharacterized protein</fullName>
    </submittedName>
</protein>
<feature type="compositionally biased region" description="Basic and acidic residues" evidence="1">
    <location>
        <begin position="123"/>
        <end position="136"/>
    </location>
</feature>
<name>A0AAE1NM80_9EUCA</name>
<dbReference type="AlphaFoldDB" id="A0AAE1NM80"/>
<accession>A0AAE1NM80</accession>
<feature type="compositionally biased region" description="Basic residues" evidence="1">
    <location>
        <begin position="28"/>
        <end position="40"/>
    </location>
</feature>
<evidence type="ECO:0000256" key="1">
    <source>
        <dbReference type="SAM" id="MobiDB-lite"/>
    </source>
</evidence>
<sequence>MVDLACLTSINYRPRPRQQLETQQHNTITKRKRKKDKKTMRRSCYMFTIPLALAQSGSLIGWKLENRPPTVQEREIYIQRLMAKRIDDALPPLLLKRGRGGSGVEEEGGEFKGNLRGGGSCVEKVDGRGREERSCVEENSGVR</sequence>
<evidence type="ECO:0000313" key="3">
    <source>
        <dbReference type="Proteomes" id="UP001292094"/>
    </source>
</evidence>
<feature type="region of interest" description="Disordered" evidence="1">
    <location>
        <begin position="97"/>
        <end position="143"/>
    </location>
</feature>
<proteinExistence type="predicted"/>
<evidence type="ECO:0000313" key="2">
    <source>
        <dbReference type="EMBL" id="KAK4292704.1"/>
    </source>
</evidence>
<organism evidence="2 3">
    <name type="scientific">Petrolisthes manimaculis</name>
    <dbReference type="NCBI Taxonomy" id="1843537"/>
    <lineage>
        <taxon>Eukaryota</taxon>
        <taxon>Metazoa</taxon>
        <taxon>Ecdysozoa</taxon>
        <taxon>Arthropoda</taxon>
        <taxon>Crustacea</taxon>
        <taxon>Multicrustacea</taxon>
        <taxon>Malacostraca</taxon>
        <taxon>Eumalacostraca</taxon>
        <taxon>Eucarida</taxon>
        <taxon>Decapoda</taxon>
        <taxon>Pleocyemata</taxon>
        <taxon>Anomura</taxon>
        <taxon>Galatheoidea</taxon>
        <taxon>Porcellanidae</taxon>
        <taxon>Petrolisthes</taxon>
    </lineage>
</organism>
<dbReference type="Proteomes" id="UP001292094">
    <property type="component" value="Unassembled WGS sequence"/>
</dbReference>
<dbReference type="EMBL" id="JAWZYT010004752">
    <property type="protein sequence ID" value="KAK4292704.1"/>
    <property type="molecule type" value="Genomic_DNA"/>
</dbReference>
<keyword evidence="3" id="KW-1185">Reference proteome</keyword>